<dbReference type="PRINTS" id="PR00455">
    <property type="entry name" value="HTHTETR"/>
</dbReference>
<sequence length="215" mass="23786">MAKQDRAIRTRQTILDAAAQVFEKQGYQAATITEILRVAGVTKGALYFHFQSKEELALGVFDAQEPPQAVPEQPLRLQELIDIGMLFCHRLRTNVVARAGVRLSMDQQAHGLDRRGPFRRWHETLLTLLNQAKANGELLPHVVTTDSADLYVGTFAGIQVVSQTVSDYQDLEHRYALLQKHILPAIAVPSVLAALDLSEERGARLAAELAPTGKD</sequence>
<evidence type="ECO:0000259" key="5">
    <source>
        <dbReference type="PROSITE" id="PS50977"/>
    </source>
</evidence>
<dbReference type="SUPFAM" id="SSF46689">
    <property type="entry name" value="Homeodomain-like"/>
    <property type="match status" value="1"/>
</dbReference>
<protein>
    <submittedName>
        <fullName evidence="6">TetR/AcrR family transcriptional regulator</fullName>
    </submittedName>
</protein>
<dbReference type="GO" id="GO:0003700">
    <property type="term" value="F:DNA-binding transcription factor activity"/>
    <property type="evidence" value="ECO:0007669"/>
    <property type="project" value="TreeGrafter"/>
</dbReference>
<dbReference type="PANTHER" id="PTHR30055">
    <property type="entry name" value="HTH-TYPE TRANSCRIPTIONAL REGULATOR RUTR"/>
    <property type="match status" value="1"/>
</dbReference>
<evidence type="ECO:0000256" key="1">
    <source>
        <dbReference type="ARBA" id="ARBA00023015"/>
    </source>
</evidence>
<keyword evidence="3" id="KW-0804">Transcription</keyword>
<evidence type="ECO:0000313" key="7">
    <source>
        <dbReference type="Proteomes" id="UP000475666"/>
    </source>
</evidence>
<dbReference type="EMBL" id="JAAGMQ010000959">
    <property type="protein sequence ID" value="NEC37913.1"/>
    <property type="molecule type" value="Genomic_DNA"/>
</dbReference>
<dbReference type="Gene3D" id="1.10.357.10">
    <property type="entry name" value="Tetracycline Repressor, domain 2"/>
    <property type="match status" value="1"/>
</dbReference>
<keyword evidence="2 4" id="KW-0238">DNA-binding</keyword>
<feature type="DNA-binding region" description="H-T-H motif" evidence="4">
    <location>
        <begin position="31"/>
        <end position="50"/>
    </location>
</feature>
<feature type="domain" description="HTH tetR-type" evidence="5">
    <location>
        <begin position="8"/>
        <end position="68"/>
    </location>
</feature>
<dbReference type="InterPro" id="IPR036271">
    <property type="entry name" value="Tet_transcr_reg_TetR-rel_C_sf"/>
</dbReference>
<evidence type="ECO:0000313" key="6">
    <source>
        <dbReference type="EMBL" id="NEC37913.1"/>
    </source>
</evidence>
<dbReference type="GO" id="GO:0000976">
    <property type="term" value="F:transcription cis-regulatory region binding"/>
    <property type="evidence" value="ECO:0007669"/>
    <property type="project" value="TreeGrafter"/>
</dbReference>
<evidence type="ECO:0000256" key="2">
    <source>
        <dbReference type="ARBA" id="ARBA00023125"/>
    </source>
</evidence>
<dbReference type="InterPro" id="IPR001647">
    <property type="entry name" value="HTH_TetR"/>
</dbReference>
<accession>A0A6G3TMV0</accession>
<evidence type="ECO:0000256" key="3">
    <source>
        <dbReference type="ARBA" id="ARBA00023163"/>
    </source>
</evidence>
<keyword evidence="1" id="KW-0805">Transcription regulation</keyword>
<dbReference type="PANTHER" id="PTHR30055:SF234">
    <property type="entry name" value="HTH-TYPE TRANSCRIPTIONAL REGULATOR BETI"/>
    <property type="match status" value="1"/>
</dbReference>
<dbReference type="InterPro" id="IPR047923">
    <property type="entry name" value="ArpA-like"/>
</dbReference>
<dbReference type="GeneID" id="96654512"/>
<dbReference type="Pfam" id="PF00440">
    <property type="entry name" value="TetR_N"/>
    <property type="match status" value="1"/>
</dbReference>
<dbReference type="InterPro" id="IPR009057">
    <property type="entry name" value="Homeodomain-like_sf"/>
</dbReference>
<dbReference type="InterPro" id="IPR023772">
    <property type="entry name" value="DNA-bd_HTH_TetR-type_CS"/>
</dbReference>
<dbReference type="Proteomes" id="UP000475666">
    <property type="component" value="Unassembled WGS sequence"/>
</dbReference>
<reference evidence="6 7" key="1">
    <citation type="submission" date="2020-01" db="EMBL/GenBank/DDBJ databases">
        <title>Insect and environment-associated Actinomycetes.</title>
        <authorList>
            <person name="Currrie C."/>
            <person name="Chevrette M."/>
            <person name="Carlson C."/>
            <person name="Stubbendieck R."/>
            <person name="Wendt-Pienkowski E."/>
        </authorList>
    </citation>
    <scope>NUCLEOTIDE SEQUENCE [LARGE SCALE GENOMIC DNA]</scope>
    <source>
        <strain evidence="6 7">SID7739</strain>
    </source>
</reference>
<dbReference type="NCBIfam" id="NF041196">
    <property type="entry name" value="ScbR_bind_reg"/>
    <property type="match status" value="1"/>
</dbReference>
<proteinExistence type="predicted"/>
<gene>
    <name evidence="6" type="ORF">G3I66_32755</name>
</gene>
<comment type="caution">
    <text evidence="6">The sequence shown here is derived from an EMBL/GenBank/DDBJ whole genome shotgun (WGS) entry which is preliminary data.</text>
</comment>
<dbReference type="RefSeq" id="WP_109029539.1">
    <property type="nucleotide sequence ID" value="NZ_BEWD01000003.1"/>
</dbReference>
<dbReference type="SUPFAM" id="SSF48498">
    <property type="entry name" value="Tetracyclin repressor-like, C-terminal domain"/>
    <property type="match status" value="1"/>
</dbReference>
<dbReference type="InterPro" id="IPR050109">
    <property type="entry name" value="HTH-type_TetR-like_transc_reg"/>
</dbReference>
<evidence type="ECO:0000256" key="4">
    <source>
        <dbReference type="PROSITE-ProRule" id="PRU00335"/>
    </source>
</evidence>
<dbReference type="AlphaFoldDB" id="A0A6G3TMV0"/>
<dbReference type="PROSITE" id="PS50977">
    <property type="entry name" value="HTH_TETR_2"/>
    <property type="match status" value="1"/>
</dbReference>
<name>A0A6G3TMV0_9ACTN</name>
<organism evidence="6 7">
    <name type="scientific">Streptomyces rubrogriseus</name>
    <dbReference type="NCBI Taxonomy" id="194673"/>
    <lineage>
        <taxon>Bacteria</taxon>
        <taxon>Bacillati</taxon>
        <taxon>Actinomycetota</taxon>
        <taxon>Actinomycetes</taxon>
        <taxon>Kitasatosporales</taxon>
        <taxon>Streptomycetaceae</taxon>
        <taxon>Streptomyces</taxon>
        <taxon>Streptomyces violaceoruber group</taxon>
    </lineage>
</organism>
<dbReference type="PROSITE" id="PS01081">
    <property type="entry name" value="HTH_TETR_1"/>
    <property type="match status" value="1"/>
</dbReference>